<name>A0A0G4LK88_VERLO</name>
<evidence type="ECO:0000313" key="7">
    <source>
        <dbReference type="EMBL" id="CRK22105.1"/>
    </source>
</evidence>
<evidence type="ECO:0000256" key="1">
    <source>
        <dbReference type="ARBA" id="ARBA00022490"/>
    </source>
</evidence>
<dbReference type="InterPro" id="IPR000717">
    <property type="entry name" value="PCI_dom"/>
</dbReference>
<dbReference type="GO" id="GO:0002188">
    <property type="term" value="P:translation reinitiation"/>
    <property type="evidence" value="ECO:0007669"/>
    <property type="project" value="TreeGrafter"/>
</dbReference>
<keyword evidence="2" id="KW-0396">Initiation factor</keyword>
<evidence type="ECO:0000313" key="8">
    <source>
        <dbReference type="Proteomes" id="UP000044602"/>
    </source>
</evidence>
<feature type="non-terminal residue" evidence="7">
    <location>
        <position position="109"/>
    </location>
</feature>
<proteinExistence type="predicted"/>
<feature type="domain" description="PCI" evidence="6">
    <location>
        <begin position="1"/>
        <end position="109"/>
    </location>
</feature>
<dbReference type="GO" id="GO:0071540">
    <property type="term" value="C:eukaryotic translation initiation factor 3 complex, eIF3e"/>
    <property type="evidence" value="ECO:0007669"/>
    <property type="project" value="TreeGrafter"/>
</dbReference>
<evidence type="ECO:0000256" key="5">
    <source>
        <dbReference type="ARBA" id="ARBA00023054"/>
    </source>
</evidence>
<accession>A0A0G4LK88</accession>
<sequence length="109" mass="12499">MVDFDESKKNKNARLTHLLGMAQAPTRAALFRDALAKSLLKRARPEIRDLYNILEVDFHPLSICQKISPILTKIGDDAEMEKYVLPLQQVILTRLFQQLSQVYETVDLS</sequence>
<dbReference type="PANTHER" id="PTHR14005">
    <property type="entry name" value="EUKARYOTIC TRANSLATION INITIATION FACTOR 3, THETA SUBUNIT"/>
    <property type="match status" value="1"/>
</dbReference>
<dbReference type="GO" id="GO:0001732">
    <property type="term" value="P:formation of cytoplasmic translation initiation complex"/>
    <property type="evidence" value="ECO:0007669"/>
    <property type="project" value="TreeGrafter"/>
</dbReference>
<keyword evidence="1" id="KW-0963">Cytoplasm</keyword>
<dbReference type="GO" id="GO:0043614">
    <property type="term" value="C:multi-eIF complex"/>
    <property type="evidence" value="ECO:0007669"/>
    <property type="project" value="TreeGrafter"/>
</dbReference>
<dbReference type="Proteomes" id="UP000044602">
    <property type="component" value="Unassembled WGS sequence"/>
</dbReference>
<dbReference type="InterPro" id="IPR054711">
    <property type="entry name" value="eIF3a_PCI_TPR-like"/>
</dbReference>
<dbReference type="GO" id="GO:0003743">
    <property type="term" value="F:translation initiation factor activity"/>
    <property type="evidence" value="ECO:0007669"/>
    <property type="project" value="UniProtKB-KW"/>
</dbReference>
<reference evidence="7 8" key="1">
    <citation type="submission" date="2015-05" db="EMBL/GenBank/DDBJ databases">
        <authorList>
            <person name="Wang D.B."/>
            <person name="Wang M."/>
        </authorList>
    </citation>
    <scope>NUCLEOTIDE SEQUENCE [LARGE SCALE GENOMIC DNA]</scope>
    <source>
        <strain evidence="7">VL1</strain>
    </source>
</reference>
<gene>
    <name evidence="7" type="ORF">BN1708_017921</name>
</gene>
<keyword evidence="8" id="KW-1185">Reference proteome</keyword>
<evidence type="ECO:0000256" key="3">
    <source>
        <dbReference type="ARBA" id="ARBA00022884"/>
    </source>
</evidence>
<dbReference type="GO" id="GO:0071541">
    <property type="term" value="C:eukaryotic translation initiation factor 3 complex, eIF3m"/>
    <property type="evidence" value="ECO:0007669"/>
    <property type="project" value="TreeGrafter"/>
</dbReference>
<dbReference type="STRING" id="100787.A0A0G4LK88"/>
<dbReference type="EMBL" id="CVQH01013547">
    <property type="protein sequence ID" value="CRK22105.1"/>
    <property type="molecule type" value="Genomic_DNA"/>
</dbReference>
<keyword evidence="4" id="KW-0648">Protein biosynthesis</keyword>
<dbReference type="PANTHER" id="PTHR14005:SF0">
    <property type="entry name" value="EUKARYOTIC TRANSLATION INITIATION FACTOR 3 SUBUNIT A"/>
    <property type="match status" value="1"/>
</dbReference>
<evidence type="ECO:0000256" key="4">
    <source>
        <dbReference type="ARBA" id="ARBA00022917"/>
    </source>
</evidence>
<dbReference type="Gene3D" id="1.25.40.860">
    <property type="match status" value="1"/>
</dbReference>
<evidence type="ECO:0000256" key="2">
    <source>
        <dbReference type="ARBA" id="ARBA00022540"/>
    </source>
</evidence>
<keyword evidence="5" id="KW-0175">Coiled coil</keyword>
<dbReference type="InterPro" id="IPR027512">
    <property type="entry name" value="EIF3A"/>
</dbReference>
<dbReference type="AlphaFoldDB" id="A0A0G4LK88"/>
<dbReference type="GO" id="GO:0003729">
    <property type="term" value="F:mRNA binding"/>
    <property type="evidence" value="ECO:0007669"/>
    <property type="project" value="TreeGrafter"/>
</dbReference>
<dbReference type="Pfam" id="PF22591">
    <property type="entry name" value="eIF3a_PCI_TPR-like"/>
    <property type="match status" value="1"/>
</dbReference>
<protein>
    <recommendedName>
        <fullName evidence="6">PCI domain-containing protein</fullName>
    </recommendedName>
</protein>
<dbReference type="PROSITE" id="PS50250">
    <property type="entry name" value="PCI"/>
    <property type="match status" value="1"/>
</dbReference>
<keyword evidence="3" id="KW-0694">RNA-binding</keyword>
<dbReference type="FunFam" id="1.25.40.860:FF:000003">
    <property type="entry name" value="Eukaryotic translation initiation factor 3 subunit A"/>
    <property type="match status" value="1"/>
</dbReference>
<evidence type="ECO:0000259" key="6">
    <source>
        <dbReference type="PROSITE" id="PS50250"/>
    </source>
</evidence>
<organism evidence="7 8">
    <name type="scientific">Verticillium longisporum</name>
    <name type="common">Verticillium dahliae var. longisporum</name>
    <dbReference type="NCBI Taxonomy" id="100787"/>
    <lineage>
        <taxon>Eukaryota</taxon>
        <taxon>Fungi</taxon>
        <taxon>Dikarya</taxon>
        <taxon>Ascomycota</taxon>
        <taxon>Pezizomycotina</taxon>
        <taxon>Sordariomycetes</taxon>
        <taxon>Hypocreomycetidae</taxon>
        <taxon>Glomerellales</taxon>
        <taxon>Plectosphaerellaceae</taxon>
        <taxon>Verticillium</taxon>
    </lineage>
</organism>